<feature type="domain" description="DNA-directed RNA polymerase RpoA/D/Rpb3-type" evidence="4">
    <location>
        <begin position="61"/>
        <end position="118"/>
    </location>
</feature>
<name>R7Q989_CHOCR</name>
<dbReference type="GO" id="GO:0046983">
    <property type="term" value="F:protein dimerization activity"/>
    <property type="evidence" value="ECO:0007669"/>
    <property type="project" value="InterPro"/>
</dbReference>
<dbReference type="PANTHER" id="PTHR11800">
    <property type="entry name" value="DNA-DIRECTED RNA POLYMERASE"/>
    <property type="match status" value="1"/>
</dbReference>
<keyword evidence="2" id="KW-0804">Transcription</keyword>
<keyword evidence="6" id="KW-1185">Reference proteome</keyword>
<dbReference type="AlphaFoldDB" id="R7Q989"/>
<dbReference type="InterPro" id="IPR036603">
    <property type="entry name" value="RBP11-like"/>
</dbReference>
<dbReference type="Gramene" id="CDF33951">
    <property type="protein sequence ID" value="CDF33951"/>
    <property type="gene ID" value="CHC_T00002624001"/>
</dbReference>
<feature type="region of interest" description="Disordered" evidence="3">
    <location>
        <begin position="135"/>
        <end position="154"/>
    </location>
</feature>
<dbReference type="RefSeq" id="XP_005713770.1">
    <property type="nucleotide sequence ID" value="XM_005713713.1"/>
</dbReference>
<dbReference type="SUPFAM" id="SSF55257">
    <property type="entry name" value="RBP11-like subunits of RNA polymerase"/>
    <property type="match status" value="1"/>
</dbReference>
<dbReference type="GO" id="GO:0003899">
    <property type="term" value="F:DNA-directed RNA polymerase activity"/>
    <property type="evidence" value="ECO:0007669"/>
    <property type="project" value="InterPro"/>
</dbReference>
<gene>
    <name evidence="5" type="ORF">CHC_T00002624001</name>
</gene>
<dbReference type="Pfam" id="PF01193">
    <property type="entry name" value="RNA_pol_L"/>
    <property type="match status" value="1"/>
</dbReference>
<dbReference type="GO" id="GO:0005736">
    <property type="term" value="C:RNA polymerase I complex"/>
    <property type="evidence" value="ECO:0007669"/>
    <property type="project" value="TreeGrafter"/>
</dbReference>
<dbReference type="EMBL" id="HG001663">
    <property type="protein sequence ID" value="CDF33951.1"/>
    <property type="molecule type" value="Genomic_DNA"/>
</dbReference>
<dbReference type="KEGG" id="ccp:CHC_T00002624001"/>
<organism evidence="5 6">
    <name type="scientific">Chondrus crispus</name>
    <name type="common">Carrageen Irish moss</name>
    <name type="synonym">Polymorpha crispa</name>
    <dbReference type="NCBI Taxonomy" id="2769"/>
    <lineage>
        <taxon>Eukaryota</taxon>
        <taxon>Rhodophyta</taxon>
        <taxon>Florideophyceae</taxon>
        <taxon>Rhodymeniophycidae</taxon>
        <taxon>Gigartinales</taxon>
        <taxon>Gigartinaceae</taxon>
        <taxon>Chondrus</taxon>
    </lineage>
</organism>
<dbReference type="InterPro" id="IPR050518">
    <property type="entry name" value="Rpo3/RPB3_RNA_Pol_subunit"/>
</dbReference>
<evidence type="ECO:0000256" key="3">
    <source>
        <dbReference type="SAM" id="MobiDB-lite"/>
    </source>
</evidence>
<dbReference type="GeneID" id="17321491"/>
<dbReference type="OrthoDB" id="270173at2759"/>
<dbReference type="PhylomeDB" id="R7Q989"/>
<evidence type="ECO:0000313" key="5">
    <source>
        <dbReference type="EMBL" id="CDF33951.1"/>
    </source>
</evidence>
<evidence type="ECO:0000256" key="2">
    <source>
        <dbReference type="ARBA" id="ARBA00023163"/>
    </source>
</evidence>
<dbReference type="GO" id="GO:0005666">
    <property type="term" value="C:RNA polymerase III complex"/>
    <property type="evidence" value="ECO:0007669"/>
    <property type="project" value="TreeGrafter"/>
</dbReference>
<dbReference type="STRING" id="2769.R7Q989"/>
<sequence>MDATKNIGTEHAKWSPVATAGYRMLPEVNLKTRVVGATAKRLVNLCPAKVFDIEDDVAVVARPRDCTVCRECIREPEWEERVELTRKRDLFIFSVESTGAMPAPTLVTEALSVLTGKCDLVLAALDAALKQWTTHDNGVDEENPDVEMDESEGS</sequence>
<evidence type="ECO:0000313" key="6">
    <source>
        <dbReference type="Proteomes" id="UP000012073"/>
    </source>
</evidence>
<evidence type="ECO:0000259" key="4">
    <source>
        <dbReference type="Pfam" id="PF01193"/>
    </source>
</evidence>
<evidence type="ECO:0000256" key="1">
    <source>
        <dbReference type="ARBA" id="ARBA00022478"/>
    </source>
</evidence>
<proteinExistence type="predicted"/>
<accession>R7Q989</accession>
<dbReference type="Gene3D" id="3.30.1360.10">
    <property type="entry name" value="RNA polymerase, RBP11-like subunit"/>
    <property type="match status" value="1"/>
</dbReference>
<reference evidence="6" key="1">
    <citation type="journal article" date="2013" name="Proc. Natl. Acad. Sci. U.S.A.">
        <title>Genome structure and metabolic features in the red seaweed Chondrus crispus shed light on evolution of the Archaeplastida.</title>
        <authorList>
            <person name="Collen J."/>
            <person name="Porcel B."/>
            <person name="Carre W."/>
            <person name="Ball S.G."/>
            <person name="Chaparro C."/>
            <person name="Tonon T."/>
            <person name="Barbeyron T."/>
            <person name="Michel G."/>
            <person name="Noel B."/>
            <person name="Valentin K."/>
            <person name="Elias M."/>
            <person name="Artiguenave F."/>
            <person name="Arun A."/>
            <person name="Aury J.M."/>
            <person name="Barbosa-Neto J.F."/>
            <person name="Bothwell J.H."/>
            <person name="Bouget F.Y."/>
            <person name="Brillet L."/>
            <person name="Cabello-Hurtado F."/>
            <person name="Capella-Gutierrez S."/>
            <person name="Charrier B."/>
            <person name="Cladiere L."/>
            <person name="Cock J.M."/>
            <person name="Coelho S.M."/>
            <person name="Colleoni C."/>
            <person name="Czjzek M."/>
            <person name="Da Silva C."/>
            <person name="Delage L."/>
            <person name="Denoeud F."/>
            <person name="Deschamps P."/>
            <person name="Dittami S.M."/>
            <person name="Gabaldon T."/>
            <person name="Gachon C.M."/>
            <person name="Groisillier A."/>
            <person name="Herve C."/>
            <person name="Jabbari K."/>
            <person name="Katinka M."/>
            <person name="Kloareg B."/>
            <person name="Kowalczyk N."/>
            <person name="Labadie K."/>
            <person name="Leblanc C."/>
            <person name="Lopez P.J."/>
            <person name="McLachlan D.H."/>
            <person name="Meslet-Cladiere L."/>
            <person name="Moustafa A."/>
            <person name="Nehr Z."/>
            <person name="Nyvall Collen P."/>
            <person name="Panaud O."/>
            <person name="Partensky F."/>
            <person name="Poulain J."/>
            <person name="Rensing S.A."/>
            <person name="Rousvoal S."/>
            <person name="Samson G."/>
            <person name="Symeonidi A."/>
            <person name="Weissenbach J."/>
            <person name="Zambounis A."/>
            <person name="Wincker P."/>
            <person name="Boyen C."/>
        </authorList>
    </citation>
    <scope>NUCLEOTIDE SEQUENCE [LARGE SCALE GENOMIC DNA]</scope>
    <source>
        <strain evidence="6">cv. Stackhouse</strain>
    </source>
</reference>
<dbReference type="PANTHER" id="PTHR11800:SF13">
    <property type="entry name" value="DNA-DIRECTED RNA POLYMERASES I AND III SUBUNIT RPAC1"/>
    <property type="match status" value="1"/>
</dbReference>
<dbReference type="InterPro" id="IPR011263">
    <property type="entry name" value="DNA-dir_RNA_pol_RpoA/D/Rpb3"/>
</dbReference>
<dbReference type="GO" id="GO:0006351">
    <property type="term" value="P:DNA-templated transcription"/>
    <property type="evidence" value="ECO:0007669"/>
    <property type="project" value="InterPro"/>
</dbReference>
<protein>
    <recommendedName>
        <fullName evidence="4">DNA-directed RNA polymerase RpoA/D/Rpb3-type domain-containing protein</fullName>
    </recommendedName>
</protein>
<dbReference type="Proteomes" id="UP000012073">
    <property type="component" value="Unassembled WGS sequence"/>
</dbReference>
<feature type="compositionally biased region" description="Acidic residues" evidence="3">
    <location>
        <begin position="139"/>
        <end position="154"/>
    </location>
</feature>
<keyword evidence="1" id="KW-0240">DNA-directed RNA polymerase</keyword>